<comment type="similarity">
    <text evidence="1">Belongs to the LysR transcriptional regulatory family.</text>
</comment>
<feature type="domain" description="HTH lysR-type" evidence="5">
    <location>
        <begin position="1"/>
        <end position="58"/>
    </location>
</feature>
<dbReference type="InterPro" id="IPR000847">
    <property type="entry name" value="LysR_HTH_N"/>
</dbReference>
<keyword evidence="7" id="KW-1185">Reference proteome</keyword>
<dbReference type="SUPFAM" id="SSF53850">
    <property type="entry name" value="Periplasmic binding protein-like II"/>
    <property type="match status" value="1"/>
</dbReference>
<dbReference type="Pfam" id="PF03466">
    <property type="entry name" value="LysR_substrate"/>
    <property type="match status" value="1"/>
</dbReference>
<dbReference type="Proteomes" id="UP000192920">
    <property type="component" value="Unassembled WGS sequence"/>
</dbReference>
<dbReference type="InterPro" id="IPR036388">
    <property type="entry name" value="WH-like_DNA-bd_sf"/>
</dbReference>
<accession>A0A1Y6B6C7</accession>
<dbReference type="PRINTS" id="PR00039">
    <property type="entry name" value="HTHLYSR"/>
</dbReference>
<dbReference type="Gene3D" id="1.10.10.10">
    <property type="entry name" value="Winged helix-like DNA-binding domain superfamily/Winged helix DNA-binding domain"/>
    <property type="match status" value="1"/>
</dbReference>
<evidence type="ECO:0000256" key="1">
    <source>
        <dbReference type="ARBA" id="ARBA00009437"/>
    </source>
</evidence>
<dbReference type="PROSITE" id="PS50931">
    <property type="entry name" value="HTH_LYSR"/>
    <property type="match status" value="1"/>
</dbReference>
<dbReference type="PANTHER" id="PTHR30126:SF2">
    <property type="entry name" value="HTH-TYPE TRANSCRIPTIONAL REGULATOR YJIE"/>
    <property type="match status" value="1"/>
</dbReference>
<gene>
    <name evidence="6" type="ORF">SAMN02745746_00089</name>
</gene>
<dbReference type="STRING" id="1123014.SAMN02745746_00089"/>
<dbReference type="AlphaFoldDB" id="A0A1Y6B6C7"/>
<evidence type="ECO:0000313" key="6">
    <source>
        <dbReference type="EMBL" id="SME92561.1"/>
    </source>
</evidence>
<dbReference type="RefSeq" id="WP_085274490.1">
    <property type="nucleotide sequence ID" value="NZ_FXAG01000001.1"/>
</dbReference>
<protein>
    <submittedName>
        <fullName evidence="6">DNA-binding transcriptional regulator, LysR family</fullName>
    </submittedName>
</protein>
<evidence type="ECO:0000256" key="4">
    <source>
        <dbReference type="ARBA" id="ARBA00023163"/>
    </source>
</evidence>
<evidence type="ECO:0000256" key="2">
    <source>
        <dbReference type="ARBA" id="ARBA00023015"/>
    </source>
</evidence>
<keyword evidence="3 6" id="KW-0238">DNA-binding</keyword>
<dbReference type="GO" id="GO:0003700">
    <property type="term" value="F:DNA-binding transcription factor activity"/>
    <property type="evidence" value="ECO:0007669"/>
    <property type="project" value="InterPro"/>
</dbReference>
<dbReference type="InterPro" id="IPR005119">
    <property type="entry name" value="LysR_subst-bd"/>
</dbReference>
<keyword evidence="4" id="KW-0804">Transcription</keyword>
<evidence type="ECO:0000259" key="5">
    <source>
        <dbReference type="PROSITE" id="PS50931"/>
    </source>
</evidence>
<proteinExistence type="inferred from homology"/>
<evidence type="ECO:0000256" key="3">
    <source>
        <dbReference type="ARBA" id="ARBA00023125"/>
    </source>
</evidence>
<dbReference type="EMBL" id="FXAG01000001">
    <property type="protein sequence ID" value="SME92561.1"/>
    <property type="molecule type" value="Genomic_DNA"/>
</dbReference>
<reference evidence="7" key="1">
    <citation type="submission" date="2017-04" db="EMBL/GenBank/DDBJ databases">
        <authorList>
            <person name="Varghese N."/>
            <person name="Submissions S."/>
        </authorList>
    </citation>
    <scope>NUCLEOTIDE SEQUENCE [LARGE SCALE GENOMIC DNA]</scope>
    <source>
        <strain evidence="7">DSM 22618</strain>
    </source>
</reference>
<name>A0A1Y6B6C7_9NEIS</name>
<sequence>METRWLEDFLVLAETASFTRSAQARHLTQPAFSRRIRALEGWIGTELIDRTSYPTRLTPAGEVFREHAAAMLNQIHATRALLQGMRPLPEDTLEFAVPHTLSFSFFPKWLSRVEQGFGQLSCRLQASNVHDALLAFVEGGSDLLMCYHHPKQPVELEDGRYLGLRLGVERLRPYARADRQRQPRFVLPGSAAAPVPFLGYAASAYFRLMTEQILADAPEPCHLHLRYETDMAEGLKNMVLEGHGVAFLPQSAVAREVRYGQLAPAADERWGVDMELRLYRSKKRSRPVLEAFWQYLAAEYPAI</sequence>
<organism evidence="6 7">
    <name type="scientific">Pseudogulbenkiania subflava DSM 22618</name>
    <dbReference type="NCBI Taxonomy" id="1123014"/>
    <lineage>
        <taxon>Bacteria</taxon>
        <taxon>Pseudomonadati</taxon>
        <taxon>Pseudomonadota</taxon>
        <taxon>Betaproteobacteria</taxon>
        <taxon>Neisseriales</taxon>
        <taxon>Chromobacteriaceae</taxon>
        <taxon>Pseudogulbenkiania</taxon>
    </lineage>
</organism>
<dbReference type="Gene3D" id="3.40.190.10">
    <property type="entry name" value="Periplasmic binding protein-like II"/>
    <property type="match status" value="2"/>
</dbReference>
<dbReference type="SUPFAM" id="SSF46785">
    <property type="entry name" value="Winged helix' DNA-binding domain"/>
    <property type="match status" value="1"/>
</dbReference>
<dbReference type="InterPro" id="IPR036390">
    <property type="entry name" value="WH_DNA-bd_sf"/>
</dbReference>
<evidence type="ECO:0000313" key="7">
    <source>
        <dbReference type="Proteomes" id="UP000192920"/>
    </source>
</evidence>
<dbReference type="CDD" id="cd05466">
    <property type="entry name" value="PBP2_LTTR_substrate"/>
    <property type="match status" value="1"/>
</dbReference>
<dbReference type="GO" id="GO:0000976">
    <property type="term" value="F:transcription cis-regulatory region binding"/>
    <property type="evidence" value="ECO:0007669"/>
    <property type="project" value="TreeGrafter"/>
</dbReference>
<dbReference type="Pfam" id="PF00126">
    <property type="entry name" value="HTH_1"/>
    <property type="match status" value="1"/>
</dbReference>
<keyword evidence="2" id="KW-0805">Transcription regulation</keyword>
<dbReference type="PANTHER" id="PTHR30126">
    <property type="entry name" value="HTH-TYPE TRANSCRIPTIONAL REGULATOR"/>
    <property type="match status" value="1"/>
</dbReference>